<feature type="compositionally biased region" description="Low complexity" evidence="1">
    <location>
        <begin position="131"/>
        <end position="154"/>
    </location>
</feature>
<feature type="compositionally biased region" description="Low complexity" evidence="1">
    <location>
        <begin position="198"/>
        <end position="216"/>
    </location>
</feature>
<evidence type="ECO:0000313" key="3">
    <source>
        <dbReference type="Proteomes" id="UP000298327"/>
    </source>
</evidence>
<evidence type="ECO:0000256" key="1">
    <source>
        <dbReference type="SAM" id="MobiDB-lite"/>
    </source>
</evidence>
<organism evidence="2 3">
    <name type="scientific">Dentipellis fragilis</name>
    <dbReference type="NCBI Taxonomy" id="205917"/>
    <lineage>
        <taxon>Eukaryota</taxon>
        <taxon>Fungi</taxon>
        <taxon>Dikarya</taxon>
        <taxon>Basidiomycota</taxon>
        <taxon>Agaricomycotina</taxon>
        <taxon>Agaricomycetes</taxon>
        <taxon>Russulales</taxon>
        <taxon>Hericiaceae</taxon>
        <taxon>Dentipellis</taxon>
    </lineage>
</organism>
<dbReference type="OrthoDB" id="3253535at2759"/>
<gene>
    <name evidence="2" type="ORF">EVG20_g4721</name>
</gene>
<comment type="caution">
    <text evidence="2">The sequence shown here is derived from an EMBL/GenBank/DDBJ whole genome shotgun (WGS) entry which is preliminary data.</text>
</comment>
<feature type="region of interest" description="Disordered" evidence="1">
    <location>
        <begin position="122"/>
        <end position="237"/>
    </location>
</feature>
<keyword evidence="3" id="KW-1185">Reference proteome</keyword>
<protein>
    <submittedName>
        <fullName evidence="2">Uncharacterized protein</fullName>
    </submittedName>
</protein>
<evidence type="ECO:0000313" key="2">
    <source>
        <dbReference type="EMBL" id="TFY66369.1"/>
    </source>
</evidence>
<dbReference type="EMBL" id="SEOQ01000254">
    <property type="protein sequence ID" value="TFY66369.1"/>
    <property type="molecule type" value="Genomic_DNA"/>
</dbReference>
<dbReference type="AlphaFoldDB" id="A0A4Y9YZ15"/>
<dbReference type="STRING" id="205917.A0A4Y9YZ15"/>
<name>A0A4Y9YZ15_9AGAM</name>
<feature type="compositionally biased region" description="Polar residues" evidence="1">
    <location>
        <begin position="155"/>
        <end position="166"/>
    </location>
</feature>
<sequence length="325" mass="35204">MSAFVPGPHVRSTLRSFTSPANLQNRRLSGSLIHALESLSSCPREGLNAITVFPAQAHRKKVHQFSILSRTAANPNLPSIVLVNGPYKRSLSLSVRTKQRTHSTAPRRSFLRVMSAGQPAMLSSLESASQAPTRASGSSSATSTALITPTSSLTESESFPTMASRKTTTRPPPLDLSTSSSAIMPMDDPLPRTPRAASSDTSSLGSTTRSSRGLSPPESPCARRRRAPPRSCAPSVRTHNVDGMQIVEIPLPCPGGKPFCAEMVTIAAKKGDRLRIIADAWHLEQDCHFEWDFAFEPRTVDMSTLRAKVEADGKLVITVRKLRAW</sequence>
<accession>A0A4Y9YZ15</accession>
<dbReference type="Proteomes" id="UP000298327">
    <property type="component" value="Unassembled WGS sequence"/>
</dbReference>
<reference evidence="2 3" key="1">
    <citation type="submission" date="2019-02" db="EMBL/GenBank/DDBJ databases">
        <title>Genome sequencing of the rare red list fungi Dentipellis fragilis.</title>
        <authorList>
            <person name="Buettner E."/>
            <person name="Kellner H."/>
        </authorList>
    </citation>
    <scope>NUCLEOTIDE SEQUENCE [LARGE SCALE GENOMIC DNA]</scope>
    <source>
        <strain evidence="2 3">DSM 105465</strain>
    </source>
</reference>
<proteinExistence type="predicted"/>